<dbReference type="STRING" id="1798382.A3D77_00350"/>
<organism evidence="1 2">
    <name type="scientific">Candidatus Gottesmanbacteria bacterium RIFCSPHIGHO2_02_FULL_39_11</name>
    <dbReference type="NCBI Taxonomy" id="1798382"/>
    <lineage>
        <taxon>Bacteria</taxon>
        <taxon>Candidatus Gottesmaniibacteriota</taxon>
    </lineage>
</organism>
<reference evidence="1 2" key="1">
    <citation type="journal article" date="2016" name="Nat. Commun.">
        <title>Thousands of microbial genomes shed light on interconnected biogeochemical processes in an aquifer system.</title>
        <authorList>
            <person name="Anantharaman K."/>
            <person name="Brown C.T."/>
            <person name="Hug L.A."/>
            <person name="Sharon I."/>
            <person name="Castelle C.J."/>
            <person name="Probst A.J."/>
            <person name="Thomas B.C."/>
            <person name="Singh A."/>
            <person name="Wilkins M.J."/>
            <person name="Karaoz U."/>
            <person name="Brodie E.L."/>
            <person name="Williams K.H."/>
            <person name="Hubbard S.S."/>
            <person name="Banfield J.F."/>
        </authorList>
    </citation>
    <scope>NUCLEOTIDE SEQUENCE [LARGE SCALE GENOMIC DNA]</scope>
</reference>
<evidence type="ECO:0008006" key="3">
    <source>
        <dbReference type="Google" id="ProtNLM"/>
    </source>
</evidence>
<accession>A0A1F5ZLA7</accession>
<name>A0A1F5ZLA7_9BACT</name>
<proteinExistence type="predicted"/>
<gene>
    <name evidence="1" type="ORF">A3D77_00350</name>
</gene>
<sequence>MIKLLLKEDNSMKKISYLTLQKKYPRKVVVLDKNERRVLAVGEKAKELLKQLKEKKVKLRDIVFVGPISKSGTINVYFSVRK</sequence>
<protein>
    <recommendedName>
        <fullName evidence="3">DUF5678 domain-containing protein</fullName>
    </recommendedName>
</protein>
<dbReference type="Proteomes" id="UP000176923">
    <property type="component" value="Unassembled WGS sequence"/>
</dbReference>
<evidence type="ECO:0000313" key="1">
    <source>
        <dbReference type="EMBL" id="OGG13163.1"/>
    </source>
</evidence>
<comment type="caution">
    <text evidence="1">The sequence shown here is derived from an EMBL/GenBank/DDBJ whole genome shotgun (WGS) entry which is preliminary data.</text>
</comment>
<dbReference type="AlphaFoldDB" id="A0A1F5ZLA7"/>
<dbReference type="EMBL" id="MFJL01000039">
    <property type="protein sequence ID" value="OGG13163.1"/>
    <property type="molecule type" value="Genomic_DNA"/>
</dbReference>
<evidence type="ECO:0000313" key="2">
    <source>
        <dbReference type="Proteomes" id="UP000176923"/>
    </source>
</evidence>